<feature type="transmembrane region" description="Helical" evidence="9">
    <location>
        <begin position="48"/>
        <end position="67"/>
    </location>
</feature>
<dbReference type="HOGENOM" id="CLU_083252_4_0_4"/>
<comment type="subcellular location">
    <subcellularLocation>
        <location evidence="9">Cell membrane</location>
        <topology evidence="9">Multi-pass membrane protein</topology>
    </subcellularLocation>
</comment>
<keyword evidence="4 9" id="KW-0812">Transmembrane</keyword>
<dbReference type="OrthoDB" id="9810259at2"/>
<comment type="similarity">
    <text evidence="1 9 10">Belongs to the peptidase A8 family.</text>
</comment>
<dbReference type="NCBIfam" id="TIGR00077">
    <property type="entry name" value="lspA"/>
    <property type="match status" value="1"/>
</dbReference>
<evidence type="ECO:0000313" key="12">
    <source>
        <dbReference type="Proteomes" id="UP000011541"/>
    </source>
</evidence>
<evidence type="ECO:0000256" key="10">
    <source>
        <dbReference type="RuleBase" id="RU004181"/>
    </source>
</evidence>
<comment type="pathway">
    <text evidence="9">Protein modification; lipoprotein biosynthesis (signal peptide cleavage).</text>
</comment>
<dbReference type="InterPro" id="IPR001872">
    <property type="entry name" value="Peptidase_A8"/>
</dbReference>
<dbReference type="PATRIC" id="fig|1208920.3.peg.218"/>
<dbReference type="RefSeq" id="WP_015396924.1">
    <property type="nucleotide sequence ID" value="NC_020299.1"/>
</dbReference>
<comment type="catalytic activity">
    <reaction evidence="9">
        <text>Release of signal peptides from bacterial membrane prolipoproteins. Hydrolyzes -Xaa-Yaa-Zaa-|-(S,diacylglyceryl)Cys-, in which Xaa is hydrophobic (preferably Leu), and Yaa (Ala or Ser) and Zaa (Gly or Ala) have small, neutral side chains.</text>
        <dbReference type="EC" id="3.4.23.36"/>
    </reaction>
</comment>
<reference evidence="11 12" key="1">
    <citation type="journal article" date="2013" name="Genome Biol. Evol.">
        <title>Genome evolution and phylogenomic analysis of candidatus kinetoplastibacterium, the betaproteobacterial endosymbionts of strigomonas and angomonas.</title>
        <authorList>
            <person name="Alves J.M."/>
            <person name="Serrano M.G."/>
            <person name="Maia da Silva F."/>
            <person name="Voegtly L.J."/>
            <person name="Matveyev A.V."/>
            <person name="Teixeira M.M."/>
            <person name="Camargo E.P."/>
            <person name="Buck G.A."/>
        </authorList>
    </citation>
    <scope>NUCLEOTIDE SEQUENCE [LARGE SCALE GENOMIC DNA]</scope>
    <source>
        <strain evidence="11 12">TCC290E</strain>
    </source>
</reference>
<comment type="function">
    <text evidence="9">This protein specifically catalyzes the removal of signal peptides from prolipoproteins.</text>
</comment>
<evidence type="ECO:0000256" key="4">
    <source>
        <dbReference type="ARBA" id="ARBA00022692"/>
    </source>
</evidence>
<evidence type="ECO:0000256" key="8">
    <source>
        <dbReference type="ARBA" id="ARBA00023136"/>
    </source>
</evidence>
<dbReference type="GO" id="GO:0006508">
    <property type="term" value="P:proteolysis"/>
    <property type="evidence" value="ECO:0007669"/>
    <property type="project" value="UniProtKB-KW"/>
</dbReference>
<dbReference type="PANTHER" id="PTHR33695:SF1">
    <property type="entry name" value="LIPOPROTEIN SIGNAL PEPTIDASE"/>
    <property type="match status" value="1"/>
</dbReference>
<dbReference type="EC" id="3.4.23.36" evidence="9"/>
<feature type="active site" evidence="9">
    <location>
        <position position="133"/>
    </location>
</feature>
<keyword evidence="2 9" id="KW-1003">Cell membrane</keyword>
<dbReference type="PANTHER" id="PTHR33695">
    <property type="entry name" value="LIPOPROTEIN SIGNAL PEPTIDASE"/>
    <property type="match status" value="1"/>
</dbReference>
<evidence type="ECO:0000256" key="5">
    <source>
        <dbReference type="ARBA" id="ARBA00022750"/>
    </source>
</evidence>
<keyword evidence="12" id="KW-1185">Reference proteome</keyword>
<dbReference type="GO" id="GO:0004190">
    <property type="term" value="F:aspartic-type endopeptidase activity"/>
    <property type="evidence" value="ECO:0007669"/>
    <property type="project" value="UniProtKB-UniRule"/>
</dbReference>
<keyword evidence="8 9" id="KW-0472">Membrane</keyword>
<gene>
    <name evidence="9" type="primary">lspA</name>
    <name evidence="11" type="ORF">CONE_0448</name>
</gene>
<keyword evidence="6 9" id="KW-0378">Hydrolase</keyword>
<sequence length="177" mass="20764">MIHNRFITNILNLNNTLYFISILSLVFLDRVTKIYYKNLLYSGSNLKVFSFLDFTLVYNYGAAFGMLSDQQSWQRYLLIFIGIIASIFMLIFLYKLDADKNTSNIRIKFATILILSGTLGNISDRIYHGYVIDFISMHYNDFYFPVFNIADIMISVGFLFFITNEFMLKSLNNYKNQ</sequence>
<evidence type="ECO:0000256" key="2">
    <source>
        <dbReference type="ARBA" id="ARBA00022475"/>
    </source>
</evidence>
<feature type="active site" evidence="9">
    <location>
        <position position="151"/>
    </location>
</feature>
<protein>
    <recommendedName>
        <fullName evidence="9">Lipoprotein signal peptidase</fullName>
        <ecNumber evidence="9">3.4.23.36</ecNumber>
    </recommendedName>
    <alternativeName>
        <fullName evidence="9">Prolipoprotein signal peptidase</fullName>
    </alternativeName>
    <alternativeName>
        <fullName evidence="9">Signal peptidase II</fullName>
        <shortName evidence="9">SPase II</shortName>
    </alternativeName>
</protein>
<feature type="transmembrane region" description="Helical" evidence="9">
    <location>
        <begin position="105"/>
        <end position="122"/>
    </location>
</feature>
<dbReference type="eggNOG" id="COG0597">
    <property type="taxonomic scope" value="Bacteria"/>
</dbReference>
<evidence type="ECO:0000313" key="11">
    <source>
        <dbReference type="EMBL" id="AGF48237.1"/>
    </source>
</evidence>
<evidence type="ECO:0000256" key="3">
    <source>
        <dbReference type="ARBA" id="ARBA00022670"/>
    </source>
</evidence>
<feature type="transmembrane region" description="Helical" evidence="9">
    <location>
        <begin position="142"/>
        <end position="162"/>
    </location>
</feature>
<evidence type="ECO:0000256" key="9">
    <source>
        <dbReference type="HAMAP-Rule" id="MF_00161"/>
    </source>
</evidence>
<keyword evidence="3 9" id="KW-0645">Protease</keyword>
<keyword evidence="7 9" id="KW-1133">Transmembrane helix</keyword>
<evidence type="ECO:0000256" key="7">
    <source>
        <dbReference type="ARBA" id="ARBA00022989"/>
    </source>
</evidence>
<dbReference type="GO" id="GO:0005886">
    <property type="term" value="C:plasma membrane"/>
    <property type="evidence" value="ECO:0007669"/>
    <property type="project" value="UniProtKB-SubCell"/>
</dbReference>
<dbReference type="EMBL" id="CP003805">
    <property type="protein sequence ID" value="AGF48237.1"/>
    <property type="molecule type" value="Genomic_DNA"/>
</dbReference>
<evidence type="ECO:0000256" key="1">
    <source>
        <dbReference type="ARBA" id="ARBA00006139"/>
    </source>
</evidence>
<organism evidence="11 12">
    <name type="scientific">Candidatus Kinetoplastidibacterium stringomonadis TCC290E</name>
    <dbReference type="NCBI Taxonomy" id="1208920"/>
    <lineage>
        <taxon>Bacteria</taxon>
        <taxon>Pseudomonadati</taxon>
        <taxon>Pseudomonadota</taxon>
        <taxon>Betaproteobacteria</taxon>
        <taxon>Candidatus Kinetoplastidibacterium</taxon>
    </lineage>
</organism>
<dbReference type="UniPathway" id="UPA00665"/>
<feature type="transmembrane region" description="Helical" evidence="9">
    <location>
        <begin position="73"/>
        <end position="93"/>
    </location>
</feature>
<proteinExistence type="inferred from homology"/>
<keyword evidence="5 9" id="KW-0064">Aspartyl protease</keyword>
<dbReference type="HAMAP" id="MF_00161">
    <property type="entry name" value="LspA"/>
    <property type="match status" value="1"/>
</dbReference>
<accession>M1LRT9</accession>
<feature type="transmembrane region" description="Helical" evidence="9">
    <location>
        <begin position="6"/>
        <end position="28"/>
    </location>
</feature>
<dbReference type="Proteomes" id="UP000011541">
    <property type="component" value="Chromosome"/>
</dbReference>
<dbReference type="KEGG" id="kon:CONE_0448"/>
<dbReference type="PRINTS" id="PR00781">
    <property type="entry name" value="LIPOSIGPTASE"/>
</dbReference>
<evidence type="ECO:0000256" key="6">
    <source>
        <dbReference type="ARBA" id="ARBA00022801"/>
    </source>
</evidence>
<dbReference type="STRING" id="1208920.CONE_0448"/>
<dbReference type="AlphaFoldDB" id="M1LRT9"/>
<dbReference type="Pfam" id="PF01252">
    <property type="entry name" value="Peptidase_A8"/>
    <property type="match status" value="1"/>
</dbReference>
<name>M1LRT9_9PROT</name>